<evidence type="ECO:0000313" key="2">
    <source>
        <dbReference type="Proteomes" id="UP001145114"/>
    </source>
</evidence>
<accession>A0ACC1HKW7</accession>
<sequence length="228" mass="24665">HEREAKLVISAGCIRRDVDEVSDLLRPRNQAVAAHASRIAADIAGQLDSLSLNSSEKGIEDVLPWIAPPSPHETEMTTTTITKNRAEEEEKPKAAVVTTERGMYPCIITFINFVAKKVQDSLPTADRRNHNSSPLPPSLLLSPPPSPSLSPPRPRPTPPRLICACKNADVKPKGSDGGTVIDVGLVEVSPDGILAELDKSPSYYELFAVIEAKCSVSKEDRAFSQLLV</sequence>
<feature type="non-terminal residue" evidence="1">
    <location>
        <position position="228"/>
    </location>
</feature>
<dbReference type="EMBL" id="JAMZIH010004323">
    <property type="protein sequence ID" value="KAJ1676321.1"/>
    <property type="molecule type" value="Genomic_DNA"/>
</dbReference>
<proteinExistence type="predicted"/>
<comment type="caution">
    <text evidence="1">The sequence shown here is derived from an EMBL/GenBank/DDBJ whole genome shotgun (WGS) entry which is preliminary data.</text>
</comment>
<protein>
    <submittedName>
        <fullName evidence="1">Uncharacterized protein</fullName>
    </submittedName>
</protein>
<keyword evidence="2" id="KW-1185">Reference proteome</keyword>
<organism evidence="1 2">
    <name type="scientific">Spiromyces aspiralis</name>
    <dbReference type="NCBI Taxonomy" id="68401"/>
    <lineage>
        <taxon>Eukaryota</taxon>
        <taxon>Fungi</taxon>
        <taxon>Fungi incertae sedis</taxon>
        <taxon>Zoopagomycota</taxon>
        <taxon>Kickxellomycotina</taxon>
        <taxon>Kickxellomycetes</taxon>
        <taxon>Kickxellales</taxon>
        <taxon>Kickxellaceae</taxon>
        <taxon>Spiromyces</taxon>
    </lineage>
</organism>
<gene>
    <name evidence="1" type="ORF">EV182_008427</name>
</gene>
<evidence type="ECO:0000313" key="1">
    <source>
        <dbReference type="EMBL" id="KAJ1676321.1"/>
    </source>
</evidence>
<dbReference type="Proteomes" id="UP001145114">
    <property type="component" value="Unassembled WGS sequence"/>
</dbReference>
<name>A0ACC1HKW7_9FUNG</name>
<feature type="non-terminal residue" evidence="1">
    <location>
        <position position="1"/>
    </location>
</feature>
<reference evidence="1" key="1">
    <citation type="submission" date="2022-06" db="EMBL/GenBank/DDBJ databases">
        <title>Phylogenomic reconstructions and comparative analyses of Kickxellomycotina fungi.</title>
        <authorList>
            <person name="Reynolds N.K."/>
            <person name="Stajich J.E."/>
            <person name="Barry K."/>
            <person name="Grigoriev I.V."/>
            <person name="Crous P."/>
            <person name="Smith M.E."/>
        </authorList>
    </citation>
    <scope>NUCLEOTIDE SEQUENCE</scope>
    <source>
        <strain evidence="1">RSA 2271</strain>
    </source>
</reference>